<accession>A0ACA9RP55</accession>
<dbReference type="EMBL" id="CAJVQC010060123">
    <property type="protein sequence ID" value="CAG8800446.1"/>
    <property type="molecule type" value="Genomic_DNA"/>
</dbReference>
<evidence type="ECO:0000313" key="1">
    <source>
        <dbReference type="EMBL" id="CAG8800446.1"/>
    </source>
</evidence>
<protein>
    <submittedName>
        <fullName evidence="1">26175_t:CDS:1</fullName>
    </submittedName>
</protein>
<dbReference type="Proteomes" id="UP000789920">
    <property type="component" value="Unassembled WGS sequence"/>
</dbReference>
<sequence>MDPLIFTAPARIRILLVPVHPIKAATFHQKVELVKNYTIVKLGDVPPERGGQCQLHLNFVTSYEPEHSYLEEFQMHRRIFGVIGIMDCCEWTNLNDGFKKFTEIYKNYSSSVAYRCFAFDPAENQPDDTKGLIMIPNVGEIGFYMSTMISDFASNILTEFGALASSIEKKSIIYSPKIPVSNVTSTNGSLPQN</sequence>
<reference evidence="1" key="1">
    <citation type="submission" date="2021-06" db="EMBL/GenBank/DDBJ databases">
        <authorList>
            <person name="Kallberg Y."/>
            <person name="Tangrot J."/>
            <person name="Rosling A."/>
        </authorList>
    </citation>
    <scope>NUCLEOTIDE SEQUENCE</scope>
    <source>
        <strain evidence="1">MA461A</strain>
    </source>
</reference>
<proteinExistence type="predicted"/>
<keyword evidence="2" id="KW-1185">Reference proteome</keyword>
<comment type="caution">
    <text evidence="1">The sequence shown here is derived from an EMBL/GenBank/DDBJ whole genome shotgun (WGS) entry which is preliminary data.</text>
</comment>
<organism evidence="1 2">
    <name type="scientific">Racocetra persica</name>
    <dbReference type="NCBI Taxonomy" id="160502"/>
    <lineage>
        <taxon>Eukaryota</taxon>
        <taxon>Fungi</taxon>
        <taxon>Fungi incertae sedis</taxon>
        <taxon>Mucoromycota</taxon>
        <taxon>Glomeromycotina</taxon>
        <taxon>Glomeromycetes</taxon>
        <taxon>Diversisporales</taxon>
        <taxon>Gigasporaceae</taxon>
        <taxon>Racocetra</taxon>
    </lineage>
</organism>
<gene>
    <name evidence="1" type="ORF">RPERSI_LOCUS20921</name>
</gene>
<evidence type="ECO:0000313" key="2">
    <source>
        <dbReference type="Proteomes" id="UP000789920"/>
    </source>
</evidence>
<feature type="non-terminal residue" evidence="1">
    <location>
        <position position="193"/>
    </location>
</feature>
<name>A0ACA9RP55_9GLOM</name>